<protein>
    <recommendedName>
        <fullName evidence="3">DUF2262 domain-containing protein</fullName>
    </recommendedName>
</protein>
<dbReference type="Proteomes" id="UP000183190">
    <property type="component" value="Unassembled WGS sequence"/>
</dbReference>
<proteinExistence type="predicted"/>
<dbReference type="EMBL" id="FNWV01000003">
    <property type="protein sequence ID" value="SEH51895.1"/>
    <property type="molecule type" value="Genomic_DNA"/>
</dbReference>
<name>A0A1H6IQ50_RUMFL</name>
<dbReference type="OrthoDB" id="1821750at2"/>
<accession>A0A1H6IQ50</accession>
<dbReference type="RefSeq" id="WP_074715334.1">
    <property type="nucleotide sequence ID" value="NZ_FNWV01000003.1"/>
</dbReference>
<evidence type="ECO:0000313" key="1">
    <source>
        <dbReference type="EMBL" id="SEH51895.1"/>
    </source>
</evidence>
<organism evidence="1 2">
    <name type="scientific">Ruminococcus flavefaciens</name>
    <dbReference type="NCBI Taxonomy" id="1265"/>
    <lineage>
        <taxon>Bacteria</taxon>
        <taxon>Bacillati</taxon>
        <taxon>Bacillota</taxon>
        <taxon>Clostridia</taxon>
        <taxon>Eubacteriales</taxon>
        <taxon>Oscillospiraceae</taxon>
        <taxon>Ruminococcus</taxon>
    </lineage>
</organism>
<gene>
    <name evidence="1" type="ORF">SAMN02910265_01198</name>
</gene>
<dbReference type="AlphaFoldDB" id="A0A1H6IQ50"/>
<evidence type="ECO:0008006" key="3">
    <source>
        <dbReference type="Google" id="ProtNLM"/>
    </source>
</evidence>
<sequence length="126" mass="14240">MSNIKYNEHEEAYELPYKIWGEMMTVRFYTESEETIISNLKDIAKKLAQLDSGKGTVAGMLIDEGYYEGSAADALAKILKIEDVYVDIDDEDIVVCFDTGTDDGFMKGFVHVELFGELFEITGWVT</sequence>
<reference evidence="1 2" key="1">
    <citation type="submission" date="2016-10" db="EMBL/GenBank/DDBJ databases">
        <authorList>
            <person name="de Groot N.N."/>
        </authorList>
    </citation>
    <scope>NUCLEOTIDE SEQUENCE [LARGE SCALE GENOMIC DNA]</scope>
    <source>
        <strain evidence="1 2">YAD2003</strain>
    </source>
</reference>
<evidence type="ECO:0000313" key="2">
    <source>
        <dbReference type="Proteomes" id="UP000183190"/>
    </source>
</evidence>